<dbReference type="Proteomes" id="UP000001880">
    <property type="component" value="Chromosome"/>
</dbReference>
<dbReference type="eggNOG" id="COG4403">
    <property type="taxonomic scope" value="Bacteria"/>
</dbReference>
<keyword evidence="1" id="KW-0862">Zinc</keyword>
<reference evidence="2 3" key="1">
    <citation type="journal article" date="2010" name="Stand. Genomic Sci.">
        <title>Complete genome sequence of Haliangium ochraceum type strain (SMP-2).</title>
        <authorList>
            <consortium name="US DOE Joint Genome Institute (JGI-PGF)"/>
            <person name="Ivanova N."/>
            <person name="Daum C."/>
            <person name="Lang E."/>
            <person name="Abt B."/>
            <person name="Kopitz M."/>
            <person name="Saunders E."/>
            <person name="Lapidus A."/>
            <person name="Lucas S."/>
            <person name="Glavina Del Rio T."/>
            <person name="Nolan M."/>
            <person name="Tice H."/>
            <person name="Copeland A."/>
            <person name="Cheng J.F."/>
            <person name="Chen F."/>
            <person name="Bruce D."/>
            <person name="Goodwin L."/>
            <person name="Pitluck S."/>
            <person name="Mavromatis K."/>
            <person name="Pati A."/>
            <person name="Mikhailova N."/>
            <person name="Chen A."/>
            <person name="Palaniappan K."/>
            <person name="Land M."/>
            <person name="Hauser L."/>
            <person name="Chang Y.J."/>
            <person name="Jeffries C.D."/>
            <person name="Detter J.C."/>
            <person name="Brettin T."/>
            <person name="Rohde M."/>
            <person name="Goker M."/>
            <person name="Bristow J."/>
            <person name="Markowitz V."/>
            <person name="Eisen J.A."/>
            <person name="Hugenholtz P."/>
            <person name="Kyrpides N.C."/>
            <person name="Klenk H.P."/>
        </authorList>
    </citation>
    <scope>NUCLEOTIDE SEQUENCE [LARGE SCALE GENOMIC DNA]</scope>
    <source>
        <strain evidence="3">DSM 14365 / CIP 107738 / JCM 11303 / AJ 13395 / SMP-2</strain>
    </source>
</reference>
<keyword evidence="3" id="KW-1185">Reference proteome</keyword>
<dbReference type="InterPro" id="IPR007822">
    <property type="entry name" value="LANC-like"/>
</dbReference>
<dbReference type="SUPFAM" id="SSF158745">
    <property type="entry name" value="LanC-like"/>
    <property type="match status" value="1"/>
</dbReference>
<evidence type="ECO:0000256" key="1">
    <source>
        <dbReference type="PIRSR" id="PIRSR607822-1"/>
    </source>
</evidence>
<name>D0LVR1_HALO1</name>
<dbReference type="OrthoDB" id="9148343at2"/>
<dbReference type="AlphaFoldDB" id="D0LVR1"/>
<dbReference type="GO" id="GO:0046872">
    <property type="term" value="F:metal ion binding"/>
    <property type="evidence" value="ECO:0007669"/>
    <property type="project" value="UniProtKB-KW"/>
</dbReference>
<evidence type="ECO:0000313" key="2">
    <source>
        <dbReference type="EMBL" id="ACY14045.1"/>
    </source>
</evidence>
<dbReference type="PRINTS" id="PR01950">
    <property type="entry name" value="LANCSUPER"/>
</dbReference>
<organism evidence="2 3">
    <name type="scientific">Haliangium ochraceum (strain DSM 14365 / JCM 11303 / SMP-2)</name>
    <dbReference type="NCBI Taxonomy" id="502025"/>
    <lineage>
        <taxon>Bacteria</taxon>
        <taxon>Pseudomonadati</taxon>
        <taxon>Myxococcota</taxon>
        <taxon>Polyangia</taxon>
        <taxon>Haliangiales</taxon>
        <taxon>Kofleriaceae</taxon>
        <taxon>Haliangium</taxon>
    </lineage>
</organism>
<sequence length="437" mass="45468">MLVQVGRDRQPSYARANIAARVAYPARASWLYCATVAYLSSSLLVNVTATIAESMRSAHSEGDEPQREAKADASDDLYGGALGDAVFLAAYAQCSGAQWARELALRLAQPTRRAANADTGASPQRIGGFVGVGAQIYGLVTLARLSGESALVSEADALAATIELDAIAADRKLDVVHGSAGLILALLALDAAPHASPENRAARLSRVRAACAHLLAQQQAHEPWRGAWMRSDSPVPQSGLAHGATGISLALTRAAAVLADDALLAAAGAGLAFERAHCAVAGGRWRVAPGDSRVPVGWCRGTPGGALGRHLILVASRGAVPEAAALEREIAHSLSYLSALPPLPLDHLCCGGMSVVDALLEFHHSDASWLSEPTKPLLALAHERATWILRAAKTRGHFSSGSESASDLSLFQGLAGVGYGFLRLAQPESLPCLLSFA</sequence>
<gene>
    <name evidence="2" type="ordered locus">Hoch_1493</name>
</gene>
<dbReference type="SMART" id="SM01260">
    <property type="entry name" value="LANC_like"/>
    <property type="match status" value="1"/>
</dbReference>
<dbReference type="KEGG" id="hoh:Hoch_1493"/>
<feature type="binding site" evidence="1">
    <location>
        <position position="349"/>
    </location>
    <ligand>
        <name>Zn(2+)</name>
        <dbReference type="ChEBI" id="CHEBI:29105"/>
    </ligand>
</feature>
<dbReference type="GO" id="GO:0005975">
    <property type="term" value="P:carbohydrate metabolic process"/>
    <property type="evidence" value="ECO:0007669"/>
    <property type="project" value="InterPro"/>
</dbReference>
<dbReference type="EMBL" id="CP001804">
    <property type="protein sequence ID" value="ACY14045.1"/>
    <property type="molecule type" value="Genomic_DNA"/>
</dbReference>
<dbReference type="HOGENOM" id="CLU_626664_0_0_7"/>
<dbReference type="Pfam" id="PF05147">
    <property type="entry name" value="LANC_like"/>
    <property type="match status" value="1"/>
</dbReference>
<feature type="binding site" evidence="1">
    <location>
        <position position="299"/>
    </location>
    <ligand>
        <name>Zn(2+)</name>
        <dbReference type="ChEBI" id="CHEBI:29105"/>
    </ligand>
</feature>
<accession>D0LVR1</accession>
<evidence type="ECO:0000313" key="3">
    <source>
        <dbReference type="Proteomes" id="UP000001880"/>
    </source>
</evidence>
<dbReference type="Gene3D" id="1.50.10.10">
    <property type="match status" value="1"/>
</dbReference>
<dbReference type="GO" id="GO:0031179">
    <property type="term" value="P:peptide modification"/>
    <property type="evidence" value="ECO:0007669"/>
    <property type="project" value="InterPro"/>
</dbReference>
<protein>
    <submittedName>
        <fullName evidence="2">Lanthionine synthetase C family protein</fullName>
    </submittedName>
</protein>
<keyword evidence="1" id="KW-0479">Metal-binding</keyword>
<dbReference type="InterPro" id="IPR012341">
    <property type="entry name" value="6hp_glycosidase-like_sf"/>
</dbReference>
<dbReference type="STRING" id="502025.Hoch_1493"/>
<proteinExistence type="predicted"/>